<reference evidence="1" key="1">
    <citation type="submission" date="2021-02" db="EMBL/GenBank/DDBJ databases">
        <authorList>
            <person name="Nowell W R."/>
        </authorList>
    </citation>
    <scope>NUCLEOTIDE SEQUENCE</scope>
</reference>
<accession>A0A815RGX7</accession>
<comment type="caution">
    <text evidence="1">The sequence shown here is derived from an EMBL/GenBank/DDBJ whole genome shotgun (WGS) entry which is preliminary data.</text>
</comment>
<dbReference type="EMBL" id="CAJNOQ010020757">
    <property type="protein sequence ID" value="CAF1474959.1"/>
    <property type="molecule type" value="Genomic_DNA"/>
</dbReference>
<protein>
    <submittedName>
        <fullName evidence="1">Uncharacterized protein</fullName>
    </submittedName>
</protein>
<dbReference type="EMBL" id="CAJOBC010086230">
    <property type="protein sequence ID" value="CAF4341435.1"/>
    <property type="molecule type" value="Genomic_DNA"/>
</dbReference>
<feature type="non-terminal residue" evidence="1">
    <location>
        <position position="26"/>
    </location>
</feature>
<dbReference type="Proteomes" id="UP000663829">
    <property type="component" value="Unassembled WGS sequence"/>
</dbReference>
<sequence>MVVAIRLVPVDRPFQQRGQAQTHIVL</sequence>
<evidence type="ECO:0000313" key="2">
    <source>
        <dbReference type="EMBL" id="CAF4341435.1"/>
    </source>
</evidence>
<dbReference type="AlphaFoldDB" id="A0A815RGX7"/>
<evidence type="ECO:0000313" key="3">
    <source>
        <dbReference type="Proteomes" id="UP000663829"/>
    </source>
</evidence>
<gene>
    <name evidence="1" type="ORF">GPM918_LOCUS35602</name>
    <name evidence="2" type="ORF">SRO942_LOCUS36321</name>
</gene>
<evidence type="ECO:0000313" key="1">
    <source>
        <dbReference type="EMBL" id="CAF1474959.1"/>
    </source>
</evidence>
<dbReference type="Proteomes" id="UP000681722">
    <property type="component" value="Unassembled WGS sequence"/>
</dbReference>
<proteinExistence type="predicted"/>
<organism evidence="1 3">
    <name type="scientific">Didymodactylos carnosus</name>
    <dbReference type="NCBI Taxonomy" id="1234261"/>
    <lineage>
        <taxon>Eukaryota</taxon>
        <taxon>Metazoa</taxon>
        <taxon>Spiralia</taxon>
        <taxon>Gnathifera</taxon>
        <taxon>Rotifera</taxon>
        <taxon>Eurotatoria</taxon>
        <taxon>Bdelloidea</taxon>
        <taxon>Philodinida</taxon>
        <taxon>Philodinidae</taxon>
        <taxon>Didymodactylos</taxon>
    </lineage>
</organism>
<keyword evidence="3" id="KW-1185">Reference proteome</keyword>
<name>A0A815RGX7_9BILA</name>